<dbReference type="AlphaFoldDB" id="A7THJ0"/>
<sequence>MAKKKSNNKKKSGNSLQRSGSSQTSLNKRVTNLSKGPIPSVESFTNLTKPQLFSIYDEDITKSEDNEIYKEMNKGDAFNEDDEILEMKSGSMGPAISRVISSNNPSSVSTVNHHKSSTFNEIIRIISIVLVLSLSGIGYHQLSKNLHDNHQLHPDLASKPLLVVSKLSKVLTFGLIPDWAGYSLEGVIFGLLIPLFDYIFDIKPKPISTSSIIRSVNAMLGVTYGIRKVEWASSLQASGAWALLNIILWLFFDGTLSMFWCCAGLGFATCAAGYSNITHTSQLLYFMDFYFLGFMLFGKLGRYLLAL</sequence>
<dbReference type="GO" id="GO:0016126">
    <property type="term" value="P:sterol biosynthetic process"/>
    <property type="evidence" value="ECO:0007669"/>
    <property type="project" value="EnsemblFungi"/>
</dbReference>
<dbReference type="Proteomes" id="UP000000267">
    <property type="component" value="Unassembled WGS sequence"/>
</dbReference>
<accession>A7THJ0</accession>
<comment type="subcellular location">
    <subcellularLocation>
        <location evidence="1">Endoplasmic reticulum membrane</location>
        <topology evidence="1">Multi-pass membrane protein</topology>
    </subcellularLocation>
</comment>
<feature type="compositionally biased region" description="Polar residues" evidence="7">
    <location>
        <begin position="16"/>
        <end position="34"/>
    </location>
</feature>
<feature type="transmembrane region" description="Helical" evidence="8">
    <location>
        <begin position="179"/>
        <end position="200"/>
    </location>
</feature>
<feature type="transmembrane region" description="Helical" evidence="8">
    <location>
        <begin position="283"/>
        <end position="305"/>
    </location>
</feature>
<keyword evidence="4" id="KW-0256">Endoplasmic reticulum</keyword>
<evidence type="ECO:0000256" key="7">
    <source>
        <dbReference type="SAM" id="MobiDB-lite"/>
    </source>
</evidence>
<dbReference type="EMBL" id="DS480391">
    <property type="protein sequence ID" value="EDO18314.1"/>
    <property type="molecule type" value="Genomic_DNA"/>
</dbReference>
<dbReference type="GO" id="GO:0005634">
    <property type="term" value="C:nucleus"/>
    <property type="evidence" value="ECO:0007669"/>
    <property type="project" value="EnsemblFungi"/>
</dbReference>
<evidence type="ECO:0000256" key="4">
    <source>
        <dbReference type="ARBA" id="ARBA00022824"/>
    </source>
</evidence>
<dbReference type="GO" id="GO:0005789">
    <property type="term" value="C:endoplasmic reticulum membrane"/>
    <property type="evidence" value="ECO:0007669"/>
    <property type="project" value="UniProtKB-SubCell"/>
</dbReference>
<evidence type="ECO:0008006" key="11">
    <source>
        <dbReference type="Google" id="ProtNLM"/>
    </source>
</evidence>
<organism evidence="10">
    <name type="scientific">Vanderwaltozyma polyspora (strain ATCC 22028 / DSM 70294 / BCRC 21397 / CBS 2163 / NBRC 10782 / NRRL Y-8283 / UCD 57-17)</name>
    <name type="common">Kluyveromyces polysporus</name>
    <dbReference type="NCBI Taxonomy" id="436907"/>
    <lineage>
        <taxon>Eukaryota</taxon>
        <taxon>Fungi</taxon>
        <taxon>Dikarya</taxon>
        <taxon>Ascomycota</taxon>
        <taxon>Saccharomycotina</taxon>
        <taxon>Saccharomycetes</taxon>
        <taxon>Saccharomycetales</taxon>
        <taxon>Saccharomycetaceae</taxon>
        <taxon>Vanderwaltozyma</taxon>
    </lineage>
</organism>
<evidence type="ECO:0000256" key="8">
    <source>
        <dbReference type="SAM" id="Phobius"/>
    </source>
</evidence>
<name>A7THJ0_VANPO</name>
<dbReference type="OMA" id="IEWSSFL"/>
<evidence type="ECO:0000313" key="10">
    <source>
        <dbReference type="Proteomes" id="UP000000267"/>
    </source>
</evidence>
<keyword evidence="3 8" id="KW-0812">Transmembrane</keyword>
<dbReference type="GO" id="GO:0051082">
    <property type="term" value="F:unfolded protein binding"/>
    <property type="evidence" value="ECO:0007669"/>
    <property type="project" value="EnsemblFungi"/>
</dbReference>
<dbReference type="GO" id="GO:0005829">
    <property type="term" value="C:cytosol"/>
    <property type="evidence" value="ECO:0007669"/>
    <property type="project" value="EnsemblFungi"/>
</dbReference>
<evidence type="ECO:0000256" key="3">
    <source>
        <dbReference type="ARBA" id="ARBA00022692"/>
    </source>
</evidence>
<dbReference type="HOGENOM" id="CLU_088332_0_0_1"/>
<dbReference type="RefSeq" id="XP_001646172.1">
    <property type="nucleotide sequence ID" value="XM_001646122.1"/>
</dbReference>
<keyword evidence="10" id="KW-1185">Reference proteome</keyword>
<proteinExistence type="inferred from homology"/>
<dbReference type="PANTHER" id="PTHR15301">
    <property type="entry name" value="INSULIN-INDUCED GENE 1"/>
    <property type="match status" value="1"/>
</dbReference>
<comment type="similarity">
    <text evidence="2">Belongs to the INSIG family.</text>
</comment>
<dbReference type="Pfam" id="PF07281">
    <property type="entry name" value="INSIG"/>
    <property type="match status" value="1"/>
</dbReference>
<dbReference type="STRING" id="436907.A7THJ0"/>
<dbReference type="PhylomeDB" id="A7THJ0"/>
<dbReference type="InParanoid" id="A7THJ0"/>
<evidence type="ECO:0000256" key="5">
    <source>
        <dbReference type="ARBA" id="ARBA00022989"/>
    </source>
</evidence>
<keyword evidence="5 8" id="KW-1133">Transmembrane helix</keyword>
<dbReference type="OrthoDB" id="205546at2759"/>
<feature type="transmembrane region" description="Helical" evidence="8">
    <location>
        <begin position="122"/>
        <end position="142"/>
    </location>
</feature>
<dbReference type="KEGG" id="vpo:Kpol_1039p65"/>
<evidence type="ECO:0000256" key="6">
    <source>
        <dbReference type="ARBA" id="ARBA00023136"/>
    </source>
</evidence>
<evidence type="ECO:0000256" key="1">
    <source>
        <dbReference type="ARBA" id="ARBA00004477"/>
    </source>
</evidence>
<dbReference type="PANTHER" id="PTHR15301:SF3">
    <property type="entry name" value="PROTEIN NSG1-RELATED"/>
    <property type="match status" value="1"/>
</dbReference>
<reference evidence="9 10" key="1">
    <citation type="journal article" date="2007" name="Proc. Natl. Acad. Sci. U.S.A.">
        <title>Independent sorting-out of thousands of duplicated gene pairs in two yeast species descended from a whole-genome duplication.</title>
        <authorList>
            <person name="Scannell D.R."/>
            <person name="Frank A.C."/>
            <person name="Conant G.C."/>
            <person name="Byrne K.P."/>
            <person name="Woolfit M."/>
            <person name="Wolfe K.H."/>
        </authorList>
    </citation>
    <scope>NUCLEOTIDE SEQUENCE [LARGE SCALE GENOMIC DNA]</scope>
    <source>
        <strain evidence="10">ATCC 22028 / DSM 70294 / BCRC 21397 / CBS 2163 / NBRC 10782 / NRRL Y-8283 / UCD 57-17</strain>
    </source>
</reference>
<keyword evidence="6 8" id="KW-0472">Membrane</keyword>
<feature type="region of interest" description="Disordered" evidence="7">
    <location>
        <begin position="1"/>
        <end position="42"/>
    </location>
</feature>
<gene>
    <name evidence="9" type="ORF">Kpol_1039p65</name>
</gene>
<feature type="compositionally biased region" description="Basic residues" evidence="7">
    <location>
        <begin position="1"/>
        <end position="12"/>
    </location>
</feature>
<dbReference type="GeneID" id="5546596"/>
<dbReference type="FunCoup" id="A7THJ0">
    <property type="interactions" value="29"/>
</dbReference>
<dbReference type="InterPro" id="IPR025929">
    <property type="entry name" value="INSIG_fam"/>
</dbReference>
<protein>
    <recommendedName>
        <fullName evidence="11">Protein NSG2</fullName>
    </recommendedName>
</protein>
<dbReference type="eggNOG" id="ENOG502QX4Q">
    <property type="taxonomic scope" value="Eukaryota"/>
</dbReference>
<evidence type="ECO:0000256" key="2">
    <source>
        <dbReference type="ARBA" id="ARBA00007475"/>
    </source>
</evidence>
<evidence type="ECO:0000313" key="9">
    <source>
        <dbReference type="EMBL" id="EDO18314.1"/>
    </source>
</evidence>